<keyword evidence="2" id="KW-0808">Transferase</keyword>
<dbReference type="EMBL" id="MCGE01000003">
    <property type="protein sequence ID" value="ORZ23598.1"/>
    <property type="molecule type" value="Genomic_DNA"/>
</dbReference>
<dbReference type="InterPro" id="IPR000719">
    <property type="entry name" value="Prot_kinase_dom"/>
</dbReference>
<feature type="compositionally biased region" description="Polar residues" evidence="7">
    <location>
        <begin position="410"/>
        <end position="419"/>
    </location>
</feature>
<keyword evidence="4 9" id="KW-0418">Kinase</keyword>
<feature type="compositionally biased region" description="Polar residues" evidence="7">
    <location>
        <begin position="348"/>
        <end position="358"/>
    </location>
</feature>
<dbReference type="AlphaFoldDB" id="A0A1X2IX15"/>
<evidence type="ECO:0000256" key="7">
    <source>
        <dbReference type="SAM" id="MobiDB-lite"/>
    </source>
</evidence>
<reference evidence="9 10" key="1">
    <citation type="submission" date="2016-07" db="EMBL/GenBank/DDBJ databases">
        <title>Pervasive Adenine N6-methylation of Active Genes in Fungi.</title>
        <authorList>
            <consortium name="DOE Joint Genome Institute"/>
            <person name="Mondo S.J."/>
            <person name="Dannebaum R.O."/>
            <person name="Kuo R.C."/>
            <person name="Labutti K."/>
            <person name="Haridas S."/>
            <person name="Kuo A."/>
            <person name="Salamov A."/>
            <person name="Ahrendt S.R."/>
            <person name="Lipzen A."/>
            <person name="Sullivan W."/>
            <person name="Andreopoulos W.B."/>
            <person name="Clum A."/>
            <person name="Lindquist E."/>
            <person name="Daum C."/>
            <person name="Ramamoorthy G.K."/>
            <person name="Gryganskyi A."/>
            <person name="Culley D."/>
            <person name="Magnuson J.K."/>
            <person name="James T.Y."/>
            <person name="O'Malley M.A."/>
            <person name="Stajich J.E."/>
            <person name="Spatafora J.W."/>
            <person name="Visel A."/>
            <person name="Grigoriev I.V."/>
        </authorList>
    </citation>
    <scope>NUCLEOTIDE SEQUENCE [LARGE SCALE GENOMIC DNA]</scope>
    <source>
        <strain evidence="9 10">NRRL 1336</strain>
    </source>
</reference>
<dbReference type="STRING" id="90262.A0A1X2IX15"/>
<keyword evidence="10" id="KW-1185">Reference proteome</keyword>
<dbReference type="GO" id="GO:0035556">
    <property type="term" value="P:intracellular signal transduction"/>
    <property type="evidence" value="ECO:0007669"/>
    <property type="project" value="TreeGrafter"/>
</dbReference>
<feature type="region of interest" description="Disordered" evidence="7">
    <location>
        <begin position="399"/>
        <end position="419"/>
    </location>
</feature>
<dbReference type="Gene3D" id="1.10.510.10">
    <property type="entry name" value="Transferase(Phosphotransferase) domain 1"/>
    <property type="match status" value="1"/>
</dbReference>
<evidence type="ECO:0000256" key="4">
    <source>
        <dbReference type="ARBA" id="ARBA00022777"/>
    </source>
</evidence>
<evidence type="ECO:0000256" key="2">
    <source>
        <dbReference type="ARBA" id="ARBA00022679"/>
    </source>
</evidence>
<gene>
    <name evidence="9" type="ORF">BCR42DRAFT_138900</name>
</gene>
<proteinExistence type="predicted"/>
<dbReference type="InterPro" id="IPR017441">
    <property type="entry name" value="Protein_kinase_ATP_BS"/>
</dbReference>
<sequence>MRATTKQMIGNYQLVETIGRGVSGKVKLGIHVHTGEQVAIKIIPRHQMNQSSIVAQAVEQELAILQLLDHPHLVELRHVMQDSVNVYFVMEYMNGGDLYQALTQGHGRLSESQAKSYFTQIVGALAWCHTHHICHRDLKLENILLEKNKNYVKIADFGMSKMQPKETLLRTSCGSPHYASPEIIKGIPYYGPATDVWSCGVILYLLLTGYHPFDDKRTSRLLFKIKNGRYNRRMPGDISPSAKDLIEKMLTVNPTERINIHDVLTHAWMLPPSSQSRFPDPWFEYDHLVQPLVKQSCVMEGWVWETLKVLWRDMGPDRILLALASHGPNVQKLTYRLLNQRNDRLLGKTSTNQQTTEKQPIPIPNTPSDSNAILDSYLSNSTTLYDQSTPISLRSYLTSSTPEKAHTPPTFATANTGTSPACQNFSPSYQIENQMNLTSPVKTALFSQPSIPFQHYYRQQLWYPFHFDSISRRPVQQTTKSSSVFPTISFGSLVIPPPSSPVKVEPSFGLPTSLSTASVYNETTTSSFSMSSSIASSLATSSMILLGNTVQYCEHLYRQAHSLLHQFIHRPQSTTPTKTFSIGCSAKNAWDAAGKLHQVLEENYSGQLCHRGYSQGQMIWTGFIQLPDEQNKLYFACYIPTVSNTRRVRVNFSLLRGDTTSMSSAMDQLLKTLNDYEREAMMITDSNGWKQQRRMEMTMQSTSNTSRPQLVD</sequence>
<dbReference type="Proteomes" id="UP000193560">
    <property type="component" value="Unassembled WGS sequence"/>
</dbReference>
<dbReference type="PANTHER" id="PTHR24346">
    <property type="entry name" value="MAP/MICROTUBULE AFFINITY-REGULATING KINASE"/>
    <property type="match status" value="1"/>
</dbReference>
<evidence type="ECO:0000256" key="6">
    <source>
        <dbReference type="PROSITE-ProRule" id="PRU10141"/>
    </source>
</evidence>
<feature type="binding site" evidence="6">
    <location>
        <position position="41"/>
    </location>
    <ligand>
        <name>ATP</name>
        <dbReference type="ChEBI" id="CHEBI:30616"/>
    </ligand>
</feature>
<dbReference type="PROSITE" id="PS50011">
    <property type="entry name" value="PROTEIN_KINASE_DOM"/>
    <property type="match status" value="1"/>
</dbReference>
<keyword evidence="1" id="KW-0723">Serine/threonine-protein kinase</keyword>
<comment type="caution">
    <text evidence="9">The sequence shown here is derived from an EMBL/GenBank/DDBJ whole genome shotgun (WGS) entry which is preliminary data.</text>
</comment>
<keyword evidence="5 6" id="KW-0067">ATP-binding</keyword>
<dbReference type="FunFam" id="3.30.200.20:FF:000003">
    <property type="entry name" value="Non-specific serine/threonine protein kinase"/>
    <property type="match status" value="1"/>
</dbReference>
<dbReference type="PROSITE" id="PS00108">
    <property type="entry name" value="PROTEIN_KINASE_ST"/>
    <property type="match status" value="1"/>
</dbReference>
<dbReference type="GO" id="GO:0004674">
    <property type="term" value="F:protein serine/threonine kinase activity"/>
    <property type="evidence" value="ECO:0007669"/>
    <property type="project" value="UniProtKB-KW"/>
</dbReference>
<keyword evidence="3 6" id="KW-0547">Nucleotide-binding</keyword>
<name>A0A1X2IX15_9FUNG</name>
<dbReference type="PROSITE" id="PS00107">
    <property type="entry name" value="PROTEIN_KINASE_ATP"/>
    <property type="match status" value="1"/>
</dbReference>
<dbReference type="SMART" id="SM00220">
    <property type="entry name" value="S_TKc"/>
    <property type="match status" value="1"/>
</dbReference>
<dbReference type="GO" id="GO:0005524">
    <property type="term" value="F:ATP binding"/>
    <property type="evidence" value="ECO:0007669"/>
    <property type="project" value="UniProtKB-UniRule"/>
</dbReference>
<dbReference type="OrthoDB" id="504170at2759"/>
<dbReference type="FunFam" id="1.10.510.10:FF:000571">
    <property type="entry name" value="Maternal embryonic leucine zipper kinase"/>
    <property type="match status" value="1"/>
</dbReference>
<evidence type="ECO:0000256" key="3">
    <source>
        <dbReference type="ARBA" id="ARBA00022741"/>
    </source>
</evidence>
<dbReference type="InterPro" id="IPR008271">
    <property type="entry name" value="Ser/Thr_kinase_AS"/>
</dbReference>
<dbReference type="GO" id="GO:0005737">
    <property type="term" value="C:cytoplasm"/>
    <property type="evidence" value="ECO:0007669"/>
    <property type="project" value="TreeGrafter"/>
</dbReference>
<accession>A0A1X2IX15</accession>
<evidence type="ECO:0000259" key="8">
    <source>
        <dbReference type="PROSITE" id="PS50011"/>
    </source>
</evidence>
<evidence type="ECO:0000256" key="1">
    <source>
        <dbReference type="ARBA" id="ARBA00022527"/>
    </source>
</evidence>
<feature type="domain" description="Protein kinase" evidence="8">
    <location>
        <begin position="12"/>
        <end position="269"/>
    </location>
</feature>
<evidence type="ECO:0000313" key="10">
    <source>
        <dbReference type="Proteomes" id="UP000193560"/>
    </source>
</evidence>
<evidence type="ECO:0000313" key="9">
    <source>
        <dbReference type="EMBL" id="ORZ23598.1"/>
    </source>
</evidence>
<protein>
    <submittedName>
        <fullName evidence="9">Kinase-like domain-containing protein</fullName>
    </submittedName>
</protein>
<evidence type="ECO:0000256" key="5">
    <source>
        <dbReference type="ARBA" id="ARBA00022840"/>
    </source>
</evidence>
<feature type="region of interest" description="Disordered" evidence="7">
    <location>
        <begin position="346"/>
        <end position="368"/>
    </location>
</feature>
<dbReference type="SUPFAM" id="SSF56112">
    <property type="entry name" value="Protein kinase-like (PK-like)"/>
    <property type="match status" value="1"/>
</dbReference>
<dbReference type="InterPro" id="IPR011009">
    <property type="entry name" value="Kinase-like_dom_sf"/>
</dbReference>
<dbReference type="Pfam" id="PF00069">
    <property type="entry name" value="Pkinase"/>
    <property type="match status" value="1"/>
</dbReference>
<organism evidence="9 10">
    <name type="scientific">Absidia repens</name>
    <dbReference type="NCBI Taxonomy" id="90262"/>
    <lineage>
        <taxon>Eukaryota</taxon>
        <taxon>Fungi</taxon>
        <taxon>Fungi incertae sedis</taxon>
        <taxon>Mucoromycota</taxon>
        <taxon>Mucoromycotina</taxon>
        <taxon>Mucoromycetes</taxon>
        <taxon>Mucorales</taxon>
        <taxon>Cunninghamellaceae</taxon>
        <taxon>Absidia</taxon>
    </lineage>
</organism>
<dbReference type="PANTHER" id="PTHR24346:SF110">
    <property type="entry name" value="NON-SPECIFIC SERINE_THREONINE PROTEIN KINASE"/>
    <property type="match status" value="1"/>
</dbReference>